<dbReference type="GO" id="GO:0003676">
    <property type="term" value="F:nucleic acid binding"/>
    <property type="evidence" value="ECO:0007669"/>
    <property type="project" value="InterPro"/>
</dbReference>
<sequence>MSRQNKPYTRPNQRPDVDGQWKHDLHTASQKNRLVDRIAQDPGQDLASRIFGGGKASPQANGATRGSKAGTELFPPGGHPAKRSQGASRGVGMDPRARNMLNDALRQPARREIRQPGQSQVSIMGAARTAIWVRVENLAPGTTPEDVISAFNPLPIAEAVLSSSASSSLVSIDLQVESRADADQLIKQYNGVVADGNTLKVSIVNGLKSRLGDNPTPKFETSSNVAGQELLGPTKSTKLYSDQILASDPNAAIITLAEEQPPQRTFDQGNGGWRGGRARGGGRNLADRMNVRTRGGRR</sequence>
<evidence type="ECO:0000256" key="1">
    <source>
        <dbReference type="SAM" id="MobiDB-lite"/>
    </source>
</evidence>
<dbReference type="SUPFAM" id="SSF54928">
    <property type="entry name" value="RNA-binding domain, RBD"/>
    <property type="match status" value="1"/>
</dbReference>
<proteinExistence type="predicted"/>
<protein>
    <recommendedName>
        <fullName evidence="4">RRM domain-containing protein</fullName>
    </recommendedName>
</protein>
<reference evidence="2 3" key="1">
    <citation type="submission" date="2016-06" db="EMBL/GenBank/DDBJ databases">
        <title>Evolution of pathogenesis and genome organization in the Tremellales.</title>
        <authorList>
            <person name="Cuomo C."/>
            <person name="Litvintseva A."/>
            <person name="Heitman J."/>
            <person name="Chen Y."/>
            <person name="Sun S."/>
            <person name="Springer D."/>
            <person name="Dromer F."/>
            <person name="Young S."/>
            <person name="Zeng Q."/>
            <person name="Chapman S."/>
            <person name="Gujja S."/>
            <person name="Saif S."/>
            <person name="Birren B."/>
        </authorList>
    </citation>
    <scope>NUCLEOTIDE SEQUENCE [LARGE SCALE GENOMIC DNA]</scope>
    <source>
        <strain evidence="2 3">CBS 6039</strain>
    </source>
</reference>
<dbReference type="Proteomes" id="UP000094065">
    <property type="component" value="Unassembled WGS sequence"/>
</dbReference>
<dbReference type="EMBL" id="AWGJ01000010">
    <property type="protein sequence ID" value="ODN75453.1"/>
    <property type="molecule type" value="Genomic_DNA"/>
</dbReference>
<dbReference type="STRING" id="1295533.A0A1E3HGG9"/>
<name>A0A1E3HGG9_9TREE</name>
<feature type="region of interest" description="Disordered" evidence="1">
    <location>
        <begin position="1"/>
        <end position="95"/>
    </location>
</feature>
<feature type="compositionally biased region" description="Basic and acidic residues" evidence="1">
    <location>
        <begin position="13"/>
        <end position="26"/>
    </location>
</feature>
<dbReference type="InterPro" id="IPR035979">
    <property type="entry name" value="RBD_domain_sf"/>
</dbReference>
<evidence type="ECO:0008006" key="4">
    <source>
        <dbReference type="Google" id="ProtNLM"/>
    </source>
</evidence>
<dbReference type="AlphaFoldDB" id="A0A1E3HGG9"/>
<accession>A0A1E3HGG9</accession>
<organism evidence="2 3">
    <name type="scientific">Cryptococcus amylolentus CBS 6039</name>
    <dbReference type="NCBI Taxonomy" id="1295533"/>
    <lineage>
        <taxon>Eukaryota</taxon>
        <taxon>Fungi</taxon>
        <taxon>Dikarya</taxon>
        <taxon>Basidiomycota</taxon>
        <taxon>Agaricomycotina</taxon>
        <taxon>Tremellomycetes</taxon>
        <taxon>Tremellales</taxon>
        <taxon>Cryptococcaceae</taxon>
        <taxon>Cryptococcus</taxon>
    </lineage>
</organism>
<dbReference type="GeneID" id="30157902"/>
<feature type="region of interest" description="Disordered" evidence="1">
    <location>
        <begin position="259"/>
        <end position="298"/>
    </location>
</feature>
<evidence type="ECO:0000313" key="2">
    <source>
        <dbReference type="EMBL" id="ODN75453.1"/>
    </source>
</evidence>
<comment type="caution">
    <text evidence="2">The sequence shown here is derived from an EMBL/GenBank/DDBJ whole genome shotgun (WGS) entry which is preliminary data.</text>
</comment>
<keyword evidence="3" id="KW-1185">Reference proteome</keyword>
<feature type="compositionally biased region" description="Gly residues" evidence="1">
    <location>
        <begin position="269"/>
        <end position="283"/>
    </location>
</feature>
<gene>
    <name evidence="2" type="ORF">L202_06593</name>
</gene>
<feature type="compositionally biased region" description="Polar residues" evidence="1">
    <location>
        <begin position="1"/>
        <end position="12"/>
    </location>
</feature>
<dbReference type="RefSeq" id="XP_018991103.1">
    <property type="nucleotide sequence ID" value="XM_019141128.1"/>
</dbReference>
<evidence type="ECO:0000313" key="3">
    <source>
        <dbReference type="Proteomes" id="UP000094065"/>
    </source>
</evidence>
<dbReference type="OrthoDB" id="6159137at2759"/>